<sequence length="95" mass="10993">MTFISIVMPEELVAEYPEVKRYHKARKVVEARVQLPFYEFKEADSAQQVGLMLDALIRSIDMVCKIKSLKLTRGDYYMLKSTVEKARVQLAADLH</sequence>
<keyword evidence="2" id="KW-1185">Reference proteome</keyword>
<reference evidence="1 2" key="1">
    <citation type="submission" date="2018-12" db="EMBL/GenBank/DDBJ databases">
        <authorList>
            <person name="Li S."/>
            <person name="Yang R."/>
            <person name="Chen G."/>
            <person name="Zou L."/>
            <person name="Zhang C."/>
            <person name="Chen Y."/>
            <person name="Liu Z."/>
            <person name="Li Y."/>
            <person name="Yan Y."/>
            <person name="Huang M."/>
            <person name="Chen T."/>
        </authorList>
    </citation>
    <scope>NUCLEOTIDE SEQUENCE [LARGE SCALE GENOMIC DNA]</scope>
    <source>
        <strain evidence="1 2">2014</strain>
    </source>
</reference>
<gene>
    <name evidence="1" type="ORF">EI693_02775</name>
</gene>
<dbReference type="EMBL" id="CP034337">
    <property type="protein sequence ID" value="AZL72077.1"/>
    <property type="molecule type" value="Genomic_DNA"/>
</dbReference>
<proteinExistence type="predicted"/>
<evidence type="ECO:0000313" key="2">
    <source>
        <dbReference type="Proteomes" id="UP000272622"/>
    </source>
</evidence>
<name>A0ABN5TDJ8_9PSED</name>
<dbReference type="Proteomes" id="UP000272622">
    <property type="component" value="Chromosome"/>
</dbReference>
<evidence type="ECO:0000313" key="1">
    <source>
        <dbReference type="EMBL" id="AZL72077.1"/>
    </source>
</evidence>
<protein>
    <submittedName>
        <fullName evidence="1">Uncharacterized protein</fullName>
    </submittedName>
</protein>
<organism evidence="1 2">
    <name type="scientific">Pseudomonas oryziphila</name>
    <dbReference type="NCBI Taxonomy" id="2894079"/>
    <lineage>
        <taxon>Bacteria</taxon>
        <taxon>Pseudomonadati</taxon>
        <taxon>Pseudomonadota</taxon>
        <taxon>Gammaproteobacteria</taxon>
        <taxon>Pseudomonadales</taxon>
        <taxon>Pseudomonadaceae</taxon>
        <taxon>Pseudomonas</taxon>
    </lineage>
</organism>
<dbReference type="RefSeq" id="WP_125462409.1">
    <property type="nucleotide sequence ID" value="NZ_CP034337.1"/>
</dbReference>
<accession>A0ABN5TDJ8</accession>